<dbReference type="EnsemblPlants" id="OGLUM04G04970.1">
    <property type="protein sequence ID" value="OGLUM04G04970.1"/>
    <property type="gene ID" value="OGLUM04G04970"/>
</dbReference>
<reference evidence="2" key="2">
    <citation type="submission" date="2018-05" db="EMBL/GenBank/DDBJ databases">
        <title>OgluRS3 (Oryza glumaepatula Reference Sequence Version 3).</title>
        <authorList>
            <person name="Zhang J."/>
            <person name="Kudrna D."/>
            <person name="Lee S."/>
            <person name="Talag J."/>
            <person name="Welchert J."/>
            <person name="Wing R.A."/>
        </authorList>
    </citation>
    <scope>NUCLEOTIDE SEQUENCE [LARGE SCALE GENOMIC DNA]</scope>
</reference>
<proteinExistence type="predicted"/>
<reference evidence="2" key="1">
    <citation type="submission" date="2015-04" db="UniProtKB">
        <authorList>
            <consortium name="EnsemblPlants"/>
        </authorList>
    </citation>
    <scope>IDENTIFICATION</scope>
</reference>
<evidence type="ECO:0000256" key="1">
    <source>
        <dbReference type="SAM" id="MobiDB-lite"/>
    </source>
</evidence>
<sequence length="82" mass="9324">MPQEYHMYIPCLLHPWTRWRGMRQGEANGDGWAGELANENMRSCRCRCNDLLTCAPASDLPVDEGDRDDAASELYGEGLRNH</sequence>
<accession>A0A0D9ZI18</accession>
<feature type="region of interest" description="Disordered" evidence="1">
    <location>
        <begin position="58"/>
        <end position="82"/>
    </location>
</feature>
<evidence type="ECO:0000313" key="3">
    <source>
        <dbReference type="Proteomes" id="UP000026961"/>
    </source>
</evidence>
<protein>
    <submittedName>
        <fullName evidence="2">Uncharacterized protein</fullName>
    </submittedName>
</protein>
<evidence type="ECO:0000313" key="2">
    <source>
        <dbReference type="EnsemblPlants" id="OGLUM04G04970.1"/>
    </source>
</evidence>
<organism evidence="2">
    <name type="scientific">Oryza glumipatula</name>
    <dbReference type="NCBI Taxonomy" id="40148"/>
    <lineage>
        <taxon>Eukaryota</taxon>
        <taxon>Viridiplantae</taxon>
        <taxon>Streptophyta</taxon>
        <taxon>Embryophyta</taxon>
        <taxon>Tracheophyta</taxon>
        <taxon>Spermatophyta</taxon>
        <taxon>Magnoliopsida</taxon>
        <taxon>Liliopsida</taxon>
        <taxon>Poales</taxon>
        <taxon>Poaceae</taxon>
        <taxon>BOP clade</taxon>
        <taxon>Oryzoideae</taxon>
        <taxon>Oryzeae</taxon>
        <taxon>Oryzinae</taxon>
        <taxon>Oryza</taxon>
    </lineage>
</organism>
<dbReference type="AlphaFoldDB" id="A0A0D9ZI18"/>
<dbReference type="Proteomes" id="UP000026961">
    <property type="component" value="Chromosome 4"/>
</dbReference>
<name>A0A0D9ZI18_9ORYZ</name>
<dbReference type="Gramene" id="OGLUM04G04970.1">
    <property type="protein sequence ID" value="OGLUM04G04970.1"/>
    <property type="gene ID" value="OGLUM04G04970"/>
</dbReference>
<keyword evidence="3" id="KW-1185">Reference proteome</keyword>
<dbReference type="HOGENOM" id="CLU_2562061_0_0_1"/>